<dbReference type="PANTHER" id="PTHR43047">
    <property type="entry name" value="TWO-COMPONENT HISTIDINE PROTEIN KINASE"/>
    <property type="match status" value="1"/>
</dbReference>
<keyword evidence="9" id="KW-0067">ATP-binding</keyword>
<dbReference type="CDD" id="cd00082">
    <property type="entry name" value="HisKA"/>
    <property type="match status" value="1"/>
</dbReference>
<dbReference type="CDD" id="cd17546">
    <property type="entry name" value="REC_hyHK_CKI1_RcsC-like"/>
    <property type="match status" value="1"/>
</dbReference>
<dbReference type="GO" id="GO:1900745">
    <property type="term" value="P:positive regulation of p38MAPK cascade"/>
    <property type="evidence" value="ECO:0007669"/>
    <property type="project" value="UniProtKB-ARBA"/>
</dbReference>
<evidence type="ECO:0000259" key="17">
    <source>
        <dbReference type="PROSITE" id="PS50113"/>
    </source>
</evidence>
<dbReference type="InterPro" id="IPR036890">
    <property type="entry name" value="HATPase_C_sf"/>
</dbReference>
<dbReference type="Gene3D" id="3.30.450.20">
    <property type="entry name" value="PAS domain"/>
    <property type="match status" value="3"/>
</dbReference>
<dbReference type="GO" id="GO:0005737">
    <property type="term" value="C:cytoplasm"/>
    <property type="evidence" value="ECO:0007669"/>
    <property type="project" value="UniProtKB-SubCell"/>
</dbReference>
<dbReference type="GO" id="GO:0009365">
    <property type="term" value="C:protein histidine kinase complex"/>
    <property type="evidence" value="ECO:0007669"/>
    <property type="project" value="UniProtKB-ARBA"/>
</dbReference>
<evidence type="ECO:0000256" key="4">
    <source>
        <dbReference type="ARBA" id="ARBA00022490"/>
    </source>
</evidence>
<feature type="domain" description="PAC" evidence="17">
    <location>
        <begin position="583"/>
        <end position="635"/>
    </location>
</feature>
<dbReference type="SMART" id="SM00091">
    <property type="entry name" value="PAS"/>
    <property type="match status" value="2"/>
</dbReference>
<dbReference type="InterPro" id="IPR005467">
    <property type="entry name" value="His_kinase_dom"/>
</dbReference>
<dbReference type="InterPro" id="IPR035965">
    <property type="entry name" value="PAS-like_dom_sf"/>
</dbReference>
<evidence type="ECO:0000259" key="14">
    <source>
        <dbReference type="PROSITE" id="PS50109"/>
    </source>
</evidence>
<dbReference type="InterPro" id="IPR001789">
    <property type="entry name" value="Sig_transdc_resp-reg_receiver"/>
</dbReference>
<comment type="function">
    <text evidence="11">Involved in the control of the SAPK-dependent transcriptional response to peroxide stress. Regulates sty1 activity.</text>
</comment>
<evidence type="ECO:0000256" key="13">
    <source>
        <dbReference type="SAM" id="MobiDB-lite"/>
    </source>
</evidence>
<dbReference type="PROSITE" id="PS50112">
    <property type="entry name" value="PAS"/>
    <property type="match status" value="1"/>
</dbReference>
<dbReference type="Pfam" id="PF13426">
    <property type="entry name" value="PAS_9"/>
    <property type="match status" value="1"/>
</dbReference>
<dbReference type="CDD" id="cd00130">
    <property type="entry name" value="PAS"/>
    <property type="match status" value="1"/>
</dbReference>
<protein>
    <recommendedName>
        <fullName evidence="3">histidine kinase</fullName>
        <ecNumber evidence="3">2.7.13.3</ecNumber>
    </recommendedName>
</protein>
<dbReference type="InterPro" id="IPR000700">
    <property type="entry name" value="PAS-assoc_C"/>
</dbReference>
<evidence type="ECO:0000313" key="19">
    <source>
        <dbReference type="Proteomes" id="UP000799537"/>
    </source>
</evidence>
<evidence type="ECO:0000256" key="1">
    <source>
        <dbReference type="ARBA" id="ARBA00000085"/>
    </source>
</evidence>
<feature type="domain" description="Response regulatory" evidence="15">
    <location>
        <begin position="1114"/>
        <end position="1241"/>
    </location>
</feature>
<keyword evidence="7" id="KW-0547">Nucleotide-binding</keyword>
<dbReference type="OrthoDB" id="60033at2759"/>
<gene>
    <name evidence="18" type="ORF">M409DRAFT_25449</name>
</gene>
<dbReference type="InterPro" id="IPR000014">
    <property type="entry name" value="PAS"/>
</dbReference>
<dbReference type="GO" id="GO:0005886">
    <property type="term" value="C:plasma membrane"/>
    <property type="evidence" value="ECO:0007669"/>
    <property type="project" value="TreeGrafter"/>
</dbReference>
<dbReference type="SMART" id="SM00448">
    <property type="entry name" value="REC"/>
    <property type="match status" value="1"/>
</dbReference>
<evidence type="ECO:0000256" key="9">
    <source>
        <dbReference type="ARBA" id="ARBA00022840"/>
    </source>
</evidence>
<dbReference type="PROSITE" id="PS50110">
    <property type="entry name" value="RESPONSE_REGULATORY"/>
    <property type="match status" value="1"/>
</dbReference>
<evidence type="ECO:0000256" key="10">
    <source>
        <dbReference type="ARBA" id="ARBA00023012"/>
    </source>
</evidence>
<feature type="domain" description="PAC" evidence="17">
    <location>
        <begin position="455"/>
        <end position="508"/>
    </location>
</feature>
<feature type="compositionally biased region" description="Polar residues" evidence="13">
    <location>
        <begin position="1055"/>
        <end position="1076"/>
    </location>
</feature>
<dbReference type="PANTHER" id="PTHR43047:SF74">
    <property type="entry name" value="HISTIDINE KINASE-RELATED"/>
    <property type="match status" value="1"/>
</dbReference>
<dbReference type="EC" id="2.7.13.3" evidence="3"/>
<dbReference type="GO" id="GO:0009927">
    <property type="term" value="F:histidine phosphotransfer kinase activity"/>
    <property type="evidence" value="ECO:0007669"/>
    <property type="project" value="TreeGrafter"/>
</dbReference>
<dbReference type="SMART" id="SM00388">
    <property type="entry name" value="HisKA"/>
    <property type="match status" value="1"/>
</dbReference>
<feature type="compositionally biased region" description="Low complexity" evidence="13">
    <location>
        <begin position="292"/>
        <end position="320"/>
    </location>
</feature>
<evidence type="ECO:0000256" key="11">
    <source>
        <dbReference type="ARBA" id="ARBA00054109"/>
    </source>
</evidence>
<evidence type="ECO:0000256" key="3">
    <source>
        <dbReference type="ARBA" id="ARBA00012438"/>
    </source>
</evidence>
<keyword evidence="19" id="KW-1185">Reference proteome</keyword>
<keyword evidence="6" id="KW-0808">Transferase</keyword>
<dbReference type="SMART" id="SM00387">
    <property type="entry name" value="HATPase_c"/>
    <property type="match status" value="1"/>
</dbReference>
<feature type="region of interest" description="Disordered" evidence="13">
    <location>
        <begin position="1253"/>
        <end position="1285"/>
    </location>
</feature>
<dbReference type="Pfam" id="PF02518">
    <property type="entry name" value="HATPase_c"/>
    <property type="match status" value="1"/>
</dbReference>
<dbReference type="Gene3D" id="3.40.50.2300">
    <property type="match status" value="1"/>
</dbReference>
<dbReference type="EMBL" id="ML993605">
    <property type="protein sequence ID" value="KAF2164102.1"/>
    <property type="molecule type" value="Genomic_DNA"/>
</dbReference>
<feature type="region of interest" description="Disordered" evidence="13">
    <location>
        <begin position="181"/>
        <end position="218"/>
    </location>
</feature>
<dbReference type="Gene3D" id="3.30.565.10">
    <property type="entry name" value="Histidine kinase-like ATPase, C-terminal domain"/>
    <property type="match status" value="1"/>
</dbReference>
<dbReference type="InterPro" id="IPR011006">
    <property type="entry name" value="CheY-like_superfamily"/>
</dbReference>
<dbReference type="Pfam" id="PF08447">
    <property type="entry name" value="PAS_3"/>
    <property type="match status" value="1"/>
</dbReference>
<evidence type="ECO:0000259" key="16">
    <source>
        <dbReference type="PROSITE" id="PS50112"/>
    </source>
</evidence>
<dbReference type="PROSITE" id="PS50113">
    <property type="entry name" value="PAC"/>
    <property type="match status" value="2"/>
</dbReference>
<dbReference type="Gene3D" id="1.10.287.130">
    <property type="match status" value="1"/>
</dbReference>
<dbReference type="GO" id="GO:0005524">
    <property type="term" value="F:ATP binding"/>
    <property type="evidence" value="ECO:0007669"/>
    <property type="project" value="UniProtKB-KW"/>
</dbReference>
<dbReference type="InterPro" id="IPR003594">
    <property type="entry name" value="HATPase_dom"/>
</dbReference>
<evidence type="ECO:0000256" key="6">
    <source>
        <dbReference type="ARBA" id="ARBA00022679"/>
    </source>
</evidence>
<feature type="region of interest" description="Disordered" evidence="13">
    <location>
        <begin position="276"/>
        <end position="365"/>
    </location>
</feature>
<evidence type="ECO:0000256" key="5">
    <source>
        <dbReference type="ARBA" id="ARBA00022553"/>
    </source>
</evidence>
<keyword evidence="8" id="KW-0418">Kinase</keyword>
<keyword evidence="5 12" id="KW-0597">Phosphoprotein</keyword>
<evidence type="ECO:0000256" key="7">
    <source>
        <dbReference type="ARBA" id="ARBA00022741"/>
    </source>
</evidence>
<keyword evidence="10" id="KW-0902">Two-component regulatory system</keyword>
<feature type="domain" description="Histidine kinase" evidence="14">
    <location>
        <begin position="809"/>
        <end position="1033"/>
    </location>
</feature>
<dbReference type="CDD" id="cd16922">
    <property type="entry name" value="HATPase_EvgS-ArcB-TorS-like"/>
    <property type="match status" value="1"/>
</dbReference>
<accession>A0A6A6CDV9</accession>
<comment type="subcellular location">
    <subcellularLocation>
        <location evidence="2">Cytoplasm</location>
    </subcellularLocation>
</comment>
<keyword evidence="4" id="KW-0963">Cytoplasm</keyword>
<dbReference type="SUPFAM" id="SSF52172">
    <property type="entry name" value="CheY-like"/>
    <property type="match status" value="1"/>
</dbReference>
<feature type="compositionally biased region" description="Low complexity" evidence="13">
    <location>
        <begin position="332"/>
        <end position="344"/>
    </location>
</feature>
<dbReference type="Pfam" id="PF00512">
    <property type="entry name" value="HisKA"/>
    <property type="match status" value="1"/>
</dbReference>
<sequence>MDSARSRVSFEEAHLQDKLASLHEDDGFKDGYFGMDGSEDDDEGDTTASPYSRRRASLSIRIPPARATADIAFTALQYLPMPILVLSSEKTVVLANEALGRLLGIDPDDEEEDDPNMGPLERLASREVKTFTDILYGTTLAQLGFDLLQNGSAVFVAWEEFLDTIFDDASKAQCSTTQLNTFHSRSRDTDTTPTGSSHKRSVSATSSSRLSQASGTRTEVHDAAVDVVFSTHRDSKTGIPLAHRNEMADHVQAQMIVSVWATEDEQYFTLTFTAARSDPGLSSPPSEGTKATSRTVSRTTTSYSTGGRSGLSSSSSSSSRSELKKAGKVQSPPTTTFASPTTIPVMDFPPRGPPAKASQTSAPSMFSKSNKLKEALLNSMNMPAYAMWKDESFGIPNKAAIKLLYPWIEDGQHDSSEQARDFLSRYTLYREDFSEEMPMDEFPIYRLMRLRERFEGYRIGMYSVKDGSQMVFDTSGEPLRDDKGEFLGGVVIFHDVTDYTRTISAERTKNERQFENICNMVPQMIWRTTPEGSHDYFSDRWYTYTGLTPEDSMGEGWVNAFHKDDLVATEARWRHSLATGYEYLTEYRAKSAAGEWRWMLGRAVPMRDENGKIVKWFGTCTDIHEQVMAREEAKQTQAQLEQVIEHAQITLWAVDKNYRLTLAEGKPMSPDKPGNKLQTEPYHGSNQFVGRTIWDIFEAQGRKSEQPSFERPIRDVISGRIPDSTIETQISTTKRWFRTRLYPLLRQSRNGGIEGDKYIDGVVGVSMDVTELKIAAEEVAERDRENSRLMAQSVAAKEASKMKSQFLANMSHEIRTPIAGVIGMSELLLDDDTGELTKEQRECAENIQRSANGLLTVINDILDFSKVESGRLDIEEVQFDLSVVIRDVNKMLSFAAERKGLKYIDDIEQLKCWKVMGDPGRLRQVITNLLTNSIKFTSEGSVTLRLKVMKETDDMVEVHFTVEDTGIGIEEEVRRKLFKPFSQADSSTARRFGGTGLGLTISKNLVELMRGSVSLESKLGVGTKASFWIPFHKAPYQSTDAPIVDCGPIPDRLQSELSVSRPGSDNSAPTTPTIPSKPTHKRDHSGSGIPGFPPWPDGQPLDVDLSEEERKAVNVLVVEDNPINQQIALKTIKKLGFPVRAVWNGKEALDYLQTSSKDQPRPDIILMDVQMPIMDGYKATYTIRNARPFASDPEIRGTPIVAMTASAIQGDREKCQTAGMDDYLAKPVKKPNLERMLVKWAIEGKRKRAELRNNPSLLRAASRPSNPRNGSSFASDNSNGLNPQEHLSSELDRLEFVHRSSVQTSSESISDRALRQQAAEEQAIALRDHELIEAGEDPKTKLGRGVSEAQQESPTSALTAENVGKLDMVDQRMARLRKEHGAGGAGGFLLHDGDGSSVVATKADTASSVVPPQPGGMALMGLGIDGVLDRDDRWDGVVRFRLG</sequence>
<organism evidence="18 19">
    <name type="scientific">Zasmidium cellare ATCC 36951</name>
    <dbReference type="NCBI Taxonomy" id="1080233"/>
    <lineage>
        <taxon>Eukaryota</taxon>
        <taxon>Fungi</taxon>
        <taxon>Dikarya</taxon>
        <taxon>Ascomycota</taxon>
        <taxon>Pezizomycotina</taxon>
        <taxon>Dothideomycetes</taxon>
        <taxon>Dothideomycetidae</taxon>
        <taxon>Mycosphaerellales</taxon>
        <taxon>Mycosphaerellaceae</taxon>
        <taxon>Zasmidium</taxon>
    </lineage>
</organism>
<dbReference type="Pfam" id="PF00072">
    <property type="entry name" value="Response_reg"/>
    <property type="match status" value="1"/>
</dbReference>
<dbReference type="FunFam" id="3.30.450.20:FF:000099">
    <property type="entry name" value="Sensory box sensor histidine kinase"/>
    <property type="match status" value="1"/>
</dbReference>
<feature type="modified residue" description="4-aspartylphosphate" evidence="12">
    <location>
        <position position="1168"/>
    </location>
</feature>
<dbReference type="SMART" id="SM00086">
    <property type="entry name" value="PAC"/>
    <property type="match status" value="2"/>
</dbReference>
<dbReference type="SUPFAM" id="SSF47384">
    <property type="entry name" value="Homodimeric domain of signal transducing histidine kinase"/>
    <property type="match status" value="1"/>
</dbReference>
<dbReference type="Proteomes" id="UP000799537">
    <property type="component" value="Unassembled WGS sequence"/>
</dbReference>
<dbReference type="RefSeq" id="XP_033664991.1">
    <property type="nucleotide sequence ID" value="XM_033807695.1"/>
</dbReference>
<dbReference type="FunFam" id="1.10.287.130:FF:000002">
    <property type="entry name" value="Two-component osmosensing histidine kinase"/>
    <property type="match status" value="1"/>
</dbReference>
<dbReference type="GeneID" id="54560967"/>
<dbReference type="PRINTS" id="PR00344">
    <property type="entry name" value="BCTRLSENSOR"/>
</dbReference>
<feature type="region of interest" description="Disordered" evidence="13">
    <location>
        <begin position="1054"/>
        <end position="1100"/>
    </location>
</feature>
<evidence type="ECO:0000313" key="18">
    <source>
        <dbReference type="EMBL" id="KAF2164102.1"/>
    </source>
</evidence>
<feature type="domain" description="PAS" evidence="16">
    <location>
        <begin position="510"/>
        <end position="580"/>
    </location>
</feature>
<evidence type="ECO:0000256" key="8">
    <source>
        <dbReference type="ARBA" id="ARBA00022777"/>
    </source>
</evidence>
<dbReference type="InterPro" id="IPR004358">
    <property type="entry name" value="Sig_transdc_His_kin-like_C"/>
</dbReference>
<feature type="compositionally biased region" description="Polar residues" evidence="13">
    <location>
        <begin position="1263"/>
        <end position="1285"/>
    </location>
</feature>
<dbReference type="InterPro" id="IPR001610">
    <property type="entry name" value="PAC"/>
</dbReference>
<name>A0A6A6CDV9_ZASCE</name>
<dbReference type="SUPFAM" id="SSF55785">
    <property type="entry name" value="PYP-like sensor domain (PAS domain)"/>
    <property type="match status" value="1"/>
</dbReference>
<dbReference type="SUPFAM" id="SSF55874">
    <property type="entry name" value="ATPase domain of HSP90 chaperone/DNA topoisomerase II/histidine kinase"/>
    <property type="match status" value="1"/>
</dbReference>
<evidence type="ECO:0000256" key="12">
    <source>
        <dbReference type="PROSITE-ProRule" id="PRU00169"/>
    </source>
</evidence>
<feature type="region of interest" description="Disordered" evidence="13">
    <location>
        <begin position="21"/>
        <end position="52"/>
    </location>
</feature>
<dbReference type="InterPro" id="IPR036097">
    <property type="entry name" value="HisK_dim/P_sf"/>
</dbReference>
<evidence type="ECO:0000256" key="2">
    <source>
        <dbReference type="ARBA" id="ARBA00004496"/>
    </source>
</evidence>
<reference evidence="18" key="1">
    <citation type="journal article" date="2020" name="Stud. Mycol.">
        <title>101 Dothideomycetes genomes: a test case for predicting lifestyles and emergence of pathogens.</title>
        <authorList>
            <person name="Haridas S."/>
            <person name="Albert R."/>
            <person name="Binder M."/>
            <person name="Bloem J."/>
            <person name="Labutti K."/>
            <person name="Salamov A."/>
            <person name="Andreopoulos B."/>
            <person name="Baker S."/>
            <person name="Barry K."/>
            <person name="Bills G."/>
            <person name="Bluhm B."/>
            <person name="Cannon C."/>
            <person name="Castanera R."/>
            <person name="Culley D."/>
            <person name="Daum C."/>
            <person name="Ezra D."/>
            <person name="Gonzalez J."/>
            <person name="Henrissat B."/>
            <person name="Kuo A."/>
            <person name="Liang C."/>
            <person name="Lipzen A."/>
            <person name="Lutzoni F."/>
            <person name="Magnuson J."/>
            <person name="Mondo S."/>
            <person name="Nolan M."/>
            <person name="Ohm R."/>
            <person name="Pangilinan J."/>
            <person name="Park H.-J."/>
            <person name="Ramirez L."/>
            <person name="Alfaro M."/>
            <person name="Sun H."/>
            <person name="Tritt A."/>
            <person name="Yoshinaga Y."/>
            <person name="Zwiers L.-H."/>
            <person name="Turgeon B."/>
            <person name="Goodwin S."/>
            <person name="Spatafora J."/>
            <person name="Crous P."/>
            <person name="Grigoriev I."/>
        </authorList>
    </citation>
    <scope>NUCLEOTIDE SEQUENCE</scope>
    <source>
        <strain evidence="18">ATCC 36951</strain>
    </source>
</reference>
<dbReference type="NCBIfam" id="TIGR00229">
    <property type="entry name" value="sensory_box"/>
    <property type="match status" value="1"/>
</dbReference>
<comment type="catalytic activity">
    <reaction evidence="1">
        <text>ATP + protein L-histidine = ADP + protein N-phospho-L-histidine.</text>
        <dbReference type="EC" id="2.7.13.3"/>
    </reaction>
</comment>
<dbReference type="InterPro" id="IPR003661">
    <property type="entry name" value="HisK_dim/P_dom"/>
</dbReference>
<dbReference type="GO" id="GO:0000155">
    <property type="term" value="F:phosphorelay sensor kinase activity"/>
    <property type="evidence" value="ECO:0007669"/>
    <property type="project" value="InterPro"/>
</dbReference>
<evidence type="ECO:0000259" key="15">
    <source>
        <dbReference type="PROSITE" id="PS50110"/>
    </source>
</evidence>
<dbReference type="FunFam" id="3.30.565.10:FF:000010">
    <property type="entry name" value="Sensor histidine kinase RcsC"/>
    <property type="match status" value="1"/>
</dbReference>
<feature type="compositionally biased region" description="Low complexity" evidence="13">
    <location>
        <begin position="202"/>
        <end position="214"/>
    </location>
</feature>
<dbReference type="InterPro" id="IPR013655">
    <property type="entry name" value="PAS_fold_3"/>
</dbReference>
<dbReference type="PROSITE" id="PS50109">
    <property type="entry name" value="HIS_KIN"/>
    <property type="match status" value="1"/>
</dbReference>
<proteinExistence type="predicted"/>